<gene>
    <name evidence="2" type="primary">putative Protein preli-like</name>
    <name evidence="2" type="ORF">CLUMA_CG018730</name>
</gene>
<dbReference type="EMBL" id="CVRI01000065">
    <property type="protein sequence ID" value="CRL05698.1"/>
    <property type="molecule type" value="Genomic_DNA"/>
</dbReference>
<name>A0A1J1J188_9DIPT</name>
<dbReference type="Pfam" id="PF04707">
    <property type="entry name" value="PRELI"/>
    <property type="match status" value="1"/>
</dbReference>
<sequence>MAKYYENSTVFNYNYEQVLQGFWKRYPNPYSTHVLSEDTIQREIRDDGKLYSKRILTKTNRVPKWGERFFKAKFVCIVEESLVDPKAKTLTTHTRNIGFNRIMSVTERVVYQADHHGKTIANRSAWIDSQVFGFATPIRAFGCERFKKNCQKSNLGFNYILGILFPLQNPNSSLHQQDVTQKFKDVAKTAGEHMKEQIYQASHYNVSQN</sequence>
<dbReference type="InterPro" id="IPR037365">
    <property type="entry name" value="Slowmo/Ups"/>
</dbReference>
<protein>
    <submittedName>
        <fullName evidence="2">CLUMA_CG018730, isoform A</fullName>
    </submittedName>
</protein>
<dbReference type="STRING" id="568069.A0A1J1J188"/>
<dbReference type="PANTHER" id="PTHR11158">
    <property type="entry name" value="MSF1/PX19 RELATED"/>
    <property type="match status" value="1"/>
</dbReference>
<proteinExistence type="predicted"/>
<dbReference type="InterPro" id="IPR006797">
    <property type="entry name" value="PRELI/MSF1_dom"/>
</dbReference>
<dbReference type="Proteomes" id="UP000183832">
    <property type="component" value="Unassembled WGS sequence"/>
</dbReference>
<keyword evidence="3" id="KW-1185">Reference proteome</keyword>
<dbReference type="PROSITE" id="PS50904">
    <property type="entry name" value="PRELI_MSF1"/>
    <property type="match status" value="1"/>
</dbReference>
<feature type="domain" description="PRELI/MSF1" evidence="1">
    <location>
        <begin position="2"/>
        <end position="169"/>
    </location>
</feature>
<dbReference type="OrthoDB" id="341300at2759"/>
<dbReference type="AlphaFoldDB" id="A0A1J1J188"/>
<accession>A0A1J1J188</accession>
<organism evidence="2 3">
    <name type="scientific">Clunio marinus</name>
    <dbReference type="NCBI Taxonomy" id="568069"/>
    <lineage>
        <taxon>Eukaryota</taxon>
        <taxon>Metazoa</taxon>
        <taxon>Ecdysozoa</taxon>
        <taxon>Arthropoda</taxon>
        <taxon>Hexapoda</taxon>
        <taxon>Insecta</taxon>
        <taxon>Pterygota</taxon>
        <taxon>Neoptera</taxon>
        <taxon>Endopterygota</taxon>
        <taxon>Diptera</taxon>
        <taxon>Nematocera</taxon>
        <taxon>Chironomoidea</taxon>
        <taxon>Chironomidae</taxon>
        <taxon>Clunio</taxon>
    </lineage>
</organism>
<evidence type="ECO:0000313" key="2">
    <source>
        <dbReference type="EMBL" id="CRL05698.1"/>
    </source>
</evidence>
<reference evidence="2 3" key="1">
    <citation type="submission" date="2015-04" db="EMBL/GenBank/DDBJ databases">
        <authorList>
            <person name="Syromyatnikov M.Y."/>
            <person name="Popov V.N."/>
        </authorList>
    </citation>
    <scope>NUCLEOTIDE SEQUENCE [LARGE SCALE GENOMIC DNA]</scope>
</reference>
<evidence type="ECO:0000313" key="3">
    <source>
        <dbReference type="Proteomes" id="UP000183832"/>
    </source>
</evidence>
<evidence type="ECO:0000259" key="1">
    <source>
        <dbReference type="PROSITE" id="PS50904"/>
    </source>
</evidence>
<dbReference type="GO" id="GO:0005758">
    <property type="term" value="C:mitochondrial intermembrane space"/>
    <property type="evidence" value="ECO:0007669"/>
    <property type="project" value="InterPro"/>
</dbReference>